<sequence>MREAHPREREMGMLWYVSEADGTGGELRIEPEDFVVRERERFDVELHPPGADTGAYPHLVFRATLREWDTNDFADAVATKLGMSRERVNWAGTKDKHAVTTQLFSARYEGVELPDLGGADIEVLGRAGRPVLFGDLAGNAFEIRVRHAETPGNHDAITRALRAFAGAPGTDRGAVGAGDPAGVPNYFGHQRFGSFRPVTHRTGLAVVREEWADAVLTYLTQTSAEEPAETRAAREFVAETDDWAAAAERLPGGLRYERAMCHTLADRVGVGEPGPADWRAALESLPSNLRTLLVNAAQSYAFNLMLSERLERGLPFARATAGDVVCFADRSATAGSGERGGGPASGGLALPDTDRLQRVDADRVDTVNRHCERGRAFVTAPLVGTGTELADGEQGDIERSVLDELELDPGDFDLPGDFRSTGTRRAILLRTDLDADRVDGTPDSLRFRFALPKGSYATVVLREYLKRDPLALS</sequence>
<evidence type="ECO:0000313" key="7">
    <source>
        <dbReference type="EMBL" id="TSD13756.1"/>
    </source>
</evidence>
<feature type="region of interest" description="Disordered" evidence="5">
    <location>
        <begin position="332"/>
        <end position="351"/>
    </location>
</feature>
<accession>A0A554N8N0</accession>
<dbReference type="InterPro" id="IPR001656">
    <property type="entry name" value="PsdUridine_synth_TruD"/>
</dbReference>
<keyword evidence="3 4" id="KW-0413">Isomerase</keyword>
<dbReference type="InterPro" id="IPR042214">
    <property type="entry name" value="TruD_catalytic"/>
</dbReference>
<comment type="similarity">
    <text evidence="1 4">Belongs to the pseudouridine synthase TruD family.</text>
</comment>
<dbReference type="InterPro" id="IPR020103">
    <property type="entry name" value="PsdUridine_synth_cat_dom_sf"/>
</dbReference>
<reference evidence="7 8" key="1">
    <citation type="submission" date="2018-06" db="EMBL/GenBank/DDBJ databases">
        <title>Natronomonas sp. F16-60 a new haloarchaeon isolated from a solar saltern of Isla Cristina, Huelva, Spain.</title>
        <authorList>
            <person name="Duran-Viseras A."/>
            <person name="Sanchez-Porro C."/>
            <person name="Ventosa A."/>
        </authorList>
    </citation>
    <scope>NUCLEOTIDE SEQUENCE [LARGE SCALE GENOMIC DNA]</scope>
    <source>
        <strain evidence="7 8">F16-60</strain>
    </source>
</reference>
<dbReference type="EC" id="5.4.99.27" evidence="4"/>
<dbReference type="NCBIfam" id="NF002158">
    <property type="entry name" value="PRK00984.2-3"/>
    <property type="match status" value="1"/>
</dbReference>
<keyword evidence="2 4" id="KW-0819">tRNA processing</keyword>
<evidence type="ECO:0000256" key="2">
    <source>
        <dbReference type="ARBA" id="ARBA00022694"/>
    </source>
</evidence>
<dbReference type="InterPro" id="IPR020119">
    <property type="entry name" value="PsdUridine_synth_TruD_CS"/>
</dbReference>
<dbReference type="GO" id="GO:0031119">
    <property type="term" value="P:tRNA pseudouridine synthesis"/>
    <property type="evidence" value="ECO:0007669"/>
    <property type="project" value="UniProtKB-UniRule"/>
</dbReference>
<dbReference type="EMBL" id="QMDX01000006">
    <property type="protein sequence ID" value="TSD13756.1"/>
    <property type="molecule type" value="Genomic_DNA"/>
</dbReference>
<dbReference type="Proteomes" id="UP000319894">
    <property type="component" value="Unassembled WGS sequence"/>
</dbReference>
<dbReference type="InterPro" id="IPR011760">
    <property type="entry name" value="PsdUridine_synth_TruD_insert"/>
</dbReference>
<name>A0A554N8N0_9EURY</name>
<keyword evidence="8" id="KW-1185">Reference proteome</keyword>
<evidence type="ECO:0000256" key="5">
    <source>
        <dbReference type="SAM" id="MobiDB-lite"/>
    </source>
</evidence>
<gene>
    <name evidence="4" type="primary">truD</name>
    <name evidence="7" type="ORF">DP107_11360</name>
</gene>
<dbReference type="FunCoup" id="A0A554N8N0">
    <property type="interactions" value="80"/>
</dbReference>
<evidence type="ECO:0000259" key="6">
    <source>
        <dbReference type="PROSITE" id="PS50984"/>
    </source>
</evidence>
<dbReference type="PROSITE" id="PS50984">
    <property type="entry name" value="TRUD"/>
    <property type="match status" value="1"/>
</dbReference>
<dbReference type="GO" id="GO:0003723">
    <property type="term" value="F:RNA binding"/>
    <property type="evidence" value="ECO:0007669"/>
    <property type="project" value="InterPro"/>
</dbReference>
<comment type="function">
    <text evidence="4">Could be responsible for synthesis of pseudouridine from uracil-13 in transfer RNAs.</text>
</comment>
<dbReference type="OrthoDB" id="1798at2157"/>
<proteinExistence type="inferred from homology"/>
<organism evidence="7 8">
    <name type="scientific">Haloglomus irregulare</name>
    <dbReference type="NCBI Taxonomy" id="2234134"/>
    <lineage>
        <taxon>Archaea</taxon>
        <taxon>Methanobacteriati</taxon>
        <taxon>Methanobacteriota</taxon>
        <taxon>Stenosarchaea group</taxon>
        <taxon>Halobacteria</taxon>
        <taxon>Halobacteriales</taxon>
        <taxon>Natronomonadaceae</taxon>
        <taxon>Haloglomus</taxon>
    </lineage>
</organism>
<evidence type="ECO:0000256" key="3">
    <source>
        <dbReference type="ARBA" id="ARBA00023235"/>
    </source>
</evidence>
<dbReference type="GO" id="GO:0160150">
    <property type="term" value="F:tRNA pseudouridine(13) synthase activity"/>
    <property type="evidence" value="ECO:0007669"/>
    <property type="project" value="UniProtKB-EC"/>
</dbReference>
<dbReference type="RefSeq" id="WP_144262278.1">
    <property type="nucleotide sequence ID" value="NZ_QMDX01000006.1"/>
</dbReference>
<feature type="domain" description="TRUD" evidence="6">
    <location>
        <begin position="182"/>
        <end position="429"/>
    </location>
</feature>
<dbReference type="PANTHER" id="PTHR13326:SF21">
    <property type="entry name" value="PSEUDOURIDYLATE SYNTHASE PUS7L"/>
    <property type="match status" value="1"/>
</dbReference>
<dbReference type="HAMAP" id="MF_01082">
    <property type="entry name" value="TruD"/>
    <property type="match status" value="1"/>
</dbReference>
<dbReference type="NCBIfam" id="TIGR00094">
    <property type="entry name" value="tRNA_TruD_broad"/>
    <property type="match status" value="1"/>
</dbReference>
<dbReference type="PROSITE" id="PS01268">
    <property type="entry name" value="UPF0024"/>
    <property type="match status" value="1"/>
</dbReference>
<dbReference type="Gene3D" id="1.10.1510.30">
    <property type="match status" value="1"/>
</dbReference>
<comment type="caution">
    <text evidence="7">The sequence shown here is derived from an EMBL/GenBank/DDBJ whole genome shotgun (WGS) entry which is preliminary data.</text>
</comment>
<dbReference type="AlphaFoldDB" id="A0A554N8N0"/>
<evidence type="ECO:0000313" key="8">
    <source>
        <dbReference type="Proteomes" id="UP000319894"/>
    </source>
</evidence>
<protein>
    <recommendedName>
        <fullName evidence="4">Probable tRNA pseudouridine synthase D</fullName>
        <ecNumber evidence="4">5.4.99.27</ecNumber>
    </recommendedName>
    <alternativeName>
        <fullName evidence="4">tRNA pseudouridine(13) synthase</fullName>
    </alternativeName>
    <alternativeName>
        <fullName evidence="4">tRNA pseudouridylate synthase D</fullName>
    </alternativeName>
    <alternativeName>
        <fullName evidence="4">tRNA-uridine isomerase D</fullName>
    </alternativeName>
</protein>
<dbReference type="PIRSF" id="PIRSF037016">
    <property type="entry name" value="Pseudouridin_synth_euk_prd"/>
    <property type="match status" value="1"/>
</dbReference>
<comment type="catalytic activity">
    <reaction evidence="4">
        <text>uridine(13) in tRNA = pseudouridine(13) in tRNA</text>
        <dbReference type="Rhea" id="RHEA:42540"/>
        <dbReference type="Rhea" id="RHEA-COMP:10105"/>
        <dbReference type="Rhea" id="RHEA-COMP:10106"/>
        <dbReference type="ChEBI" id="CHEBI:65314"/>
        <dbReference type="ChEBI" id="CHEBI:65315"/>
        <dbReference type="EC" id="5.4.99.27"/>
    </reaction>
</comment>
<dbReference type="Gene3D" id="3.30.2350.20">
    <property type="entry name" value="TruD, catalytic domain"/>
    <property type="match status" value="1"/>
</dbReference>
<evidence type="ECO:0000256" key="4">
    <source>
        <dbReference type="HAMAP-Rule" id="MF_01082"/>
    </source>
</evidence>
<feature type="active site" description="Nucleophile" evidence="4">
    <location>
        <position position="95"/>
    </location>
</feature>
<dbReference type="InParanoid" id="A0A554N8N0"/>
<dbReference type="PANTHER" id="PTHR13326">
    <property type="entry name" value="TRNA PSEUDOURIDINE SYNTHASE D"/>
    <property type="match status" value="1"/>
</dbReference>
<dbReference type="Pfam" id="PF01142">
    <property type="entry name" value="TruD"/>
    <property type="match status" value="1"/>
</dbReference>
<dbReference type="Gene3D" id="3.30.70.3160">
    <property type="match status" value="1"/>
</dbReference>
<dbReference type="SUPFAM" id="SSF55120">
    <property type="entry name" value="Pseudouridine synthase"/>
    <property type="match status" value="1"/>
</dbReference>
<evidence type="ECO:0000256" key="1">
    <source>
        <dbReference type="ARBA" id="ARBA00007953"/>
    </source>
</evidence>